<dbReference type="SUPFAM" id="SSF51735">
    <property type="entry name" value="NAD(P)-binding Rossmann-fold domains"/>
    <property type="match status" value="1"/>
</dbReference>
<dbReference type="AlphaFoldDB" id="A0A6A6D4Q4"/>
<protein>
    <recommendedName>
        <fullName evidence="1">Enoyl reductase (ER) domain-containing protein</fullName>
    </recommendedName>
</protein>
<dbReference type="PANTHER" id="PTHR45033:SF2">
    <property type="entry name" value="ZINC-TYPE ALCOHOL DEHYDROGENASE-LIKE PROTEIN C1773.06C"/>
    <property type="match status" value="1"/>
</dbReference>
<dbReference type="RefSeq" id="XP_033674287.1">
    <property type="nucleotide sequence ID" value="XM_033814897.1"/>
</dbReference>
<dbReference type="PANTHER" id="PTHR45033">
    <property type="match status" value="1"/>
</dbReference>
<reference evidence="2" key="1">
    <citation type="journal article" date="2020" name="Stud. Mycol.">
        <title>101 Dothideomycetes genomes: a test case for predicting lifestyles and emergence of pathogens.</title>
        <authorList>
            <person name="Haridas S."/>
            <person name="Albert R."/>
            <person name="Binder M."/>
            <person name="Bloem J."/>
            <person name="Labutti K."/>
            <person name="Salamov A."/>
            <person name="Andreopoulos B."/>
            <person name="Baker S."/>
            <person name="Barry K."/>
            <person name="Bills G."/>
            <person name="Bluhm B."/>
            <person name="Cannon C."/>
            <person name="Castanera R."/>
            <person name="Culley D."/>
            <person name="Daum C."/>
            <person name="Ezra D."/>
            <person name="Gonzalez J."/>
            <person name="Henrissat B."/>
            <person name="Kuo A."/>
            <person name="Liang C."/>
            <person name="Lipzen A."/>
            <person name="Lutzoni F."/>
            <person name="Magnuson J."/>
            <person name="Mondo S."/>
            <person name="Nolan M."/>
            <person name="Ohm R."/>
            <person name="Pangilinan J."/>
            <person name="Park H.-J."/>
            <person name="Ramirez L."/>
            <person name="Alfaro M."/>
            <person name="Sun H."/>
            <person name="Tritt A."/>
            <person name="Yoshinaga Y."/>
            <person name="Zwiers L.-H."/>
            <person name="Turgeon B."/>
            <person name="Goodwin S."/>
            <person name="Spatafora J."/>
            <person name="Crous P."/>
            <person name="Grigoriev I."/>
        </authorList>
    </citation>
    <scope>NUCLEOTIDE SEQUENCE</scope>
    <source>
        <strain evidence="2">ATCC 36951</strain>
    </source>
</reference>
<sequence length="357" mass="38577">MPPTRQVYRRSPKVAGDATSGSTLILTEEEPITLTDLHSILIRVHAVSLNYRDVNIIHGTNPWAVKADGIPCSDAAGVVVEIGSKVTDFQVGDKVSPIFDQLAINGTEQSRQWLGGEVDGVLATHVVFPAEKCVKFPEHLSFEEAACLPNAGITAWSALMGTRGELQVGKTVLIQGTGGVSMMAVKMARVAGCKVILTSSSDEKLERVRRECENESRPKIQVVNYKTNERWDEEVVRLNGGRGVDIAIENGGNSTLKRTMGAMAKKGVIGQVGYLGGQSTAGLDGMLSTLIDKTITLQGINVGSKLDQDKMNQAIAANEMRLTDVIDRTFQFDEAIAAMEYLWSGQHVGKVVIQVKQ</sequence>
<proteinExistence type="predicted"/>
<dbReference type="SUPFAM" id="SSF50129">
    <property type="entry name" value="GroES-like"/>
    <property type="match status" value="1"/>
</dbReference>
<organism evidence="2 3">
    <name type="scientific">Zasmidium cellare ATCC 36951</name>
    <dbReference type="NCBI Taxonomy" id="1080233"/>
    <lineage>
        <taxon>Eukaryota</taxon>
        <taxon>Fungi</taxon>
        <taxon>Dikarya</taxon>
        <taxon>Ascomycota</taxon>
        <taxon>Pezizomycotina</taxon>
        <taxon>Dothideomycetes</taxon>
        <taxon>Dothideomycetidae</taxon>
        <taxon>Mycosphaerellales</taxon>
        <taxon>Mycosphaerellaceae</taxon>
        <taxon>Zasmidium</taxon>
    </lineage>
</organism>
<dbReference type="InterPro" id="IPR052711">
    <property type="entry name" value="Zinc_ADH-like"/>
</dbReference>
<dbReference type="InterPro" id="IPR020843">
    <property type="entry name" value="ER"/>
</dbReference>
<dbReference type="CDD" id="cd08276">
    <property type="entry name" value="MDR7"/>
    <property type="match status" value="1"/>
</dbReference>
<dbReference type="SMART" id="SM00829">
    <property type="entry name" value="PKS_ER"/>
    <property type="match status" value="1"/>
</dbReference>
<dbReference type="Pfam" id="PF08240">
    <property type="entry name" value="ADH_N"/>
    <property type="match status" value="1"/>
</dbReference>
<dbReference type="InterPro" id="IPR013154">
    <property type="entry name" value="ADH-like_N"/>
</dbReference>
<evidence type="ECO:0000313" key="2">
    <source>
        <dbReference type="EMBL" id="KAF2173398.1"/>
    </source>
</evidence>
<dbReference type="InterPro" id="IPR011032">
    <property type="entry name" value="GroES-like_sf"/>
</dbReference>
<dbReference type="GeneID" id="54568169"/>
<feature type="domain" description="Enoyl reductase (ER)" evidence="1">
    <location>
        <begin position="21"/>
        <end position="353"/>
    </location>
</feature>
<dbReference type="GO" id="GO:0016491">
    <property type="term" value="F:oxidoreductase activity"/>
    <property type="evidence" value="ECO:0007669"/>
    <property type="project" value="InterPro"/>
</dbReference>
<keyword evidence="3" id="KW-1185">Reference proteome</keyword>
<dbReference type="InterPro" id="IPR013149">
    <property type="entry name" value="ADH-like_C"/>
</dbReference>
<evidence type="ECO:0000259" key="1">
    <source>
        <dbReference type="SMART" id="SM00829"/>
    </source>
</evidence>
<dbReference type="EMBL" id="ML993579">
    <property type="protein sequence ID" value="KAF2173398.1"/>
    <property type="molecule type" value="Genomic_DNA"/>
</dbReference>
<dbReference type="Gene3D" id="3.90.180.10">
    <property type="entry name" value="Medium-chain alcohol dehydrogenases, catalytic domain"/>
    <property type="match status" value="1"/>
</dbReference>
<dbReference type="InterPro" id="IPR036291">
    <property type="entry name" value="NAD(P)-bd_dom_sf"/>
</dbReference>
<dbReference type="Proteomes" id="UP000799537">
    <property type="component" value="Unassembled WGS sequence"/>
</dbReference>
<dbReference type="Gene3D" id="3.40.50.720">
    <property type="entry name" value="NAD(P)-binding Rossmann-like Domain"/>
    <property type="match status" value="1"/>
</dbReference>
<evidence type="ECO:0000313" key="3">
    <source>
        <dbReference type="Proteomes" id="UP000799537"/>
    </source>
</evidence>
<name>A0A6A6D4Q4_ZASCE</name>
<dbReference type="OrthoDB" id="3509362at2759"/>
<accession>A0A6A6D4Q4</accession>
<dbReference type="Pfam" id="PF00107">
    <property type="entry name" value="ADH_zinc_N"/>
    <property type="match status" value="1"/>
</dbReference>
<gene>
    <name evidence="2" type="ORF">M409DRAFT_61828</name>
</gene>